<evidence type="ECO:0000313" key="2">
    <source>
        <dbReference type="Proteomes" id="UP000237310"/>
    </source>
</evidence>
<proteinExistence type="predicted"/>
<reference evidence="1 2" key="1">
    <citation type="submission" date="2018-01" db="EMBL/GenBank/DDBJ databases">
        <authorList>
            <person name="Gaut B.S."/>
            <person name="Morton B.R."/>
            <person name="Clegg M.T."/>
            <person name="Duvall M.R."/>
        </authorList>
    </citation>
    <scope>NUCLEOTIDE SEQUENCE [LARGE SCALE GENOMIC DNA]</scope>
    <source>
        <strain evidence="1 2">HR-AY</strain>
    </source>
</reference>
<gene>
    <name evidence="1" type="ORF">C3L50_04915</name>
</gene>
<keyword evidence="2" id="KW-1185">Reference proteome</keyword>
<sequence>MKKSLLLYLFIILLLLNVFTYMYFSKELAFEKNKTAKMESKLKKDVDIANAKLVDANYFSLEKNENAQNYFNPDNATKTIQVEKLIPVVTEKLMDFNSNPKGNPYIGQDQIGANKFIINKVKILNHRWIIADFSDGEYWGEVLIKYFVNDDETVSFETFQSLLYQK</sequence>
<dbReference type="OrthoDB" id="1451701at2"/>
<evidence type="ECO:0008006" key="3">
    <source>
        <dbReference type="Google" id="ProtNLM"/>
    </source>
</evidence>
<dbReference type="Proteomes" id="UP000237310">
    <property type="component" value="Unassembled WGS sequence"/>
</dbReference>
<dbReference type="AlphaFoldDB" id="A0A2S5AE29"/>
<dbReference type="EMBL" id="PQVG01000002">
    <property type="protein sequence ID" value="POY40840.1"/>
    <property type="molecule type" value="Genomic_DNA"/>
</dbReference>
<name>A0A2S5AE29_9FLAO</name>
<accession>A0A2S5AE29</accession>
<protein>
    <recommendedName>
        <fullName evidence="3">Hydrolase</fullName>
    </recommendedName>
</protein>
<evidence type="ECO:0000313" key="1">
    <source>
        <dbReference type="EMBL" id="POY40840.1"/>
    </source>
</evidence>
<comment type="caution">
    <text evidence="1">The sequence shown here is derived from an EMBL/GenBank/DDBJ whole genome shotgun (WGS) entry which is preliminary data.</text>
</comment>
<dbReference type="RefSeq" id="WP_103805026.1">
    <property type="nucleotide sequence ID" value="NZ_PQVG01000002.1"/>
</dbReference>
<organism evidence="1 2">
    <name type="scientific">Flavobacterium alvei</name>
    <dbReference type="NCBI Taxonomy" id="2080416"/>
    <lineage>
        <taxon>Bacteria</taxon>
        <taxon>Pseudomonadati</taxon>
        <taxon>Bacteroidota</taxon>
        <taxon>Flavobacteriia</taxon>
        <taxon>Flavobacteriales</taxon>
        <taxon>Flavobacteriaceae</taxon>
        <taxon>Flavobacterium</taxon>
    </lineage>
</organism>